<accession>A0AAV5A2C5</accession>
<evidence type="ECO:0008006" key="4">
    <source>
        <dbReference type="Google" id="ProtNLM"/>
    </source>
</evidence>
<dbReference type="GO" id="GO:0000981">
    <property type="term" value="F:DNA-binding transcription factor activity, RNA polymerase II-specific"/>
    <property type="evidence" value="ECO:0007669"/>
    <property type="project" value="InterPro"/>
</dbReference>
<feature type="compositionally biased region" description="Basic residues" evidence="1">
    <location>
        <begin position="59"/>
        <end position="70"/>
    </location>
</feature>
<evidence type="ECO:0000313" key="2">
    <source>
        <dbReference type="EMBL" id="GJJ06040.1"/>
    </source>
</evidence>
<gene>
    <name evidence="2" type="ORF">Clacol_000227</name>
</gene>
<protein>
    <recommendedName>
        <fullName evidence="4">Zn(2)-C6 fungal-type domain-containing protein</fullName>
    </recommendedName>
</protein>
<dbReference type="Proteomes" id="UP001050691">
    <property type="component" value="Unassembled WGS sequence"/>
</dbReference>
<name>A0AAV5A2C5_9AGAM</name>
<dbReference type="EMBL" id="BPWL01000001">
    <property type="protein sequence ID" value="GJJ06040.1"/>
    <property type="molecule type" value="Genomic_DNA"/>
</dbReference>
<comment type="caution">
    <text evidence="2">The sequence shown here is derived from an EMBL/GenBank/DDBJ whole genome shotgun (WGS) entry which is preliminary data.</text>
</comment>
<dbReference type="GO" id="GO:0008270">
    <property type="term" value="F:zinc ion binding"/>
    <property type="evidence" value="ECO:0007669"/>
    <property type="project" value="InterPro"/>
</dbReference>
<dbReference type="SUPFAM" id="SSF57701">
    <property type="entry name" value="Zn2/Cys6 DNA-binding domain"/>
    <property type="match status" value="1"/>
</dbReference>
<proteinExistence type="predicted"/>
<organism evidence="2 3">
    <name type="scientific">Clathrus columnatus</name>
    <dbReference type="NCBI Taxonomy" id="1419009"/>
    <lineage>
        <taxon>Eukaryota</taxon>
        <taxon>Fungi</taxon>
        <taxon>Dikarya</taxon>
        <taxon>Basidiomycota</taxon>
        <taxon>Agaricomycotina</taxon>
        <taxon>Agaricomycetes</taxon>
        <taxon>Phallomycetidae</taxon>
        <taxon>Phallales</taxon>
        <taxon>Clathraceae</taxon>
        <taxon>Clathrus</taxon>
    </lineage>
</organism>
<evidence type="ECO:0000256" key="1">
    <source>
        <dbReference type="SAM" id="MobiDB-lite"/>
    </source>
</evidence>
<keyword evidence="3" id="KW-1185">Reference proteome</keyword>
<dbReference type="AlphaFoldDB" id="A0AAV5A2C5"/>
<evidence type="ECO:0000313" key="3">
    <source>
        <dbReference type="Proteomes" id="UP001050691"/>
    </source>
</evidence>
<dbReference type="InterPro" id="IPR036864">
    <property type="entry name" value="Zn2-C6_fun-type_DNA-bd_sf"/>
</dbReference>
<sequence length="220" mass="25221">MEELKKIEEEEEEEKERFMEKERMKVIRRARELGMEILSTQPNVAGPSKKRFAPVPKHTVNKKPRIRSPSHKYPDIESPPPEPLPVKEKKNKKVISPTNDSINPGETYSVPCDECRRAKKLCTAQSPVVFIACARCHDIRGGCSFVKDQSVPPIPRDAKRRAKLAQRESLEDLRALSRSVRGPGEDKVRTLNDTFDRLVESIDWKVDAVQSDFESLECWN</sequence>
<reference evidence="2" key="1">
    <citation type="submission" date="2021-10" db="EMBL/GenBank/DDBJ databases">
        <title>De novo Genome Assembly of Clathrus columnatus (Basidiomycota, Fungi) Using Illumina and Nanopore Sequence Data.</title>
        <authorList>
            <person name="Ogiso-Tanaka E."/>
            <person name="Itagaki H."/>
            <person name="Hosoya T."/>
            <person name="Hosaka K."/>
        </authorList>
    </citation>
    <scope>NUCLEOTIDE SEQUENCE</scope>
    <source>
        <strain evidence="2">MO-923</strain>
    </source>
</reference>
<feature type="region of interest" description="Disordered" evidence="1">
    <location>
        <begin position="38"/>
        <end position="89"/>
    </location>
</feature>